<reference evidence="1" key="1">
    <citation type="journal article" date="2017" name="Science">
        <title>Giant viruses with an expanded complement of translation system components.</title>
        <authorList>
            <person name="Schulz F."/>
            <person name="Yutin N."/>
            <person name="Ivanova N.N."/>
            <person name="Ortega D.R."/>
            <person name="Lee T.K."/>
            <person name="Vierheilig J."/>
            <person name="Daims H."/>
            <person name="Horn M."/>
            <person name="Wagner M."/>
            <person name="Jensen G.J."/>
            <person name="Kyrpides N.C."/>
            <person name="Koonin E.V."/>
            <person name="Woyke T."/>
        </authorList>
    </citation>
    <scope>NUCLEOTIDE SEQUENCE</scope>
    <source>
        <strain evidence="1">CTV1</strain>
    </source>
</reference>
<protein>
    <submittedName>
        <fullName evidence="1">Uncharacterized protein</fullName>
    </submittedName>
</protein>
<proteinExistence type="predicted"/>
<gene>
    <name evidence="1" type="ORF">Catovirus_1_831</name>
</gene>
<accession>A0A1V0SAR5</accession>
<dbReference type="EMBL" id="KY684083">
    <property type="protein sequence ID" value="ARF08781.1"/>
    <property type="molecule type" value="Genomic_DNA"/>
</dbReference>
<sequence length="91" mass="11023">MNYIDKLFTDDTVSNEKKGQYYLTLLNEKKYYLTKYIELKYCDQIVLFLKKNIKKNIMIKTKYTTLKNKLFYRELFDTLFALSIPVLLSKL</sequence>
<organism evidence="1">
    <name type="scientific">Catovirus CTV1</name>
    <dbReference type="NCBI Taxonomy" id="1977631"/>
    <lineage>
        <taxon>Viruses</taxon>
        <taxon>Varidnaviria</taxon>
        <taxon>Bamfordvirae</taxon>
        <taxon>Nucleocytoviricota</taxon>
        <taxon>Megaviricetes</taxon>
        <taxon>Imitervirales</taxon>
        <taxon>Mimiviridae</taxon>
        <taxon>Klosneuvirinae</taxon>
        <taxon>Catovirus</taxon>
    </lineage>
</organism>
<name>A0A1V0SAR5_9VIRU</name>
<evidence type="ECO:0000313" key="1">
    <source>
        <dbReference type="EMBL" id="ARF08781.1"/>
    </source>
</evidence>